<dbReference type="RefSeq" id="XP_022822456.1">
    <property type="nucleotide sequence ID" value="XM_022966688.1"/>
</dbReference>
<dbReference type="KEGG" id="sliu:111353567"/>
<proteinExistence type="predicted"/>
<keyword evidence="1" id="KW-0732">Signal</keyword>
<dbReference type="Proteomes" id="UP000301870">
    <property type="component" value="Chromosome 16"/>
</dbReference>
<evidence type="ECO:0000313" key="2">
    <source>
        <dbReference type="Proteomes" id="UP000301870"/>
    </source>
</evidence>
<sequence>MARSVALLLVFALIVSALAAPSEPKEEGNNIVDNQIEAPPLKEKLEGKYKRFVPLIYVNSVHHDSSYKIGNGGSYHGNGGPGNAGNGGTGNAGNGGTFGKINGLVPSLLHHNLFWK</sequence>
<evidence type="ECO:0000313" key="3">
    <source>
        <dbReference type="RefSeq" id="XP_022822456.1"/>
    </source>
</evidence>
<organism evidence="2 3">
    <name type="scientific">Spodoptera litura</name>
    <name type="common">Asian cotton leafworm</name>
    <dbReference type="NCBI Taxonomy" id="69820"/>
    <lineage>
        <taxon>Eukaryota</taxon>
        <taxon>Metazoa</taxon>
        <taxon>Ecdysozoa</taxon>
        <taxon>Arthropoda</taxon>
        <taxon>Hexapoda</taxon>
        <taxon>Insecta</taxon>
        <taxon>Pterygota</taxon>
        <taxon>Neoptera</taxon>
        <taxon>Endopterygota</taxon>
        <taxon>Lepidoptera</taxon>
        <taxon>Glossata</taxon>
        <taxon>Ditrysia</taxon>
        <taxon>Noctuoidea</taxon>
        <taxon>Noctuidae</taxon>
        <taxon>Amphipyrinae</taxon>
        <taxon>Spodoptera</taxon>
    </lineage>
</organism>
<keyword evidence="2" id="KW-1185">Reference proteome</keyword>
<reference evidence="3" key="1">
    <citation type="submission" date="2025-08" db="UniProtKB">
        <authorList>
            <consortium name="RefSeq"/>
        </authorList>
    </citation>
    <scope>IDENTIFICATION</scope>
    <source>
        <strain evidence="3">Ishihara</strain>
        <tissue evidence="3">Whole body</tissue>
    </source>
</reference>
<dbReference type="GeneID" id="111353567"/>
<feature type="signal peptide" evidence="1">
    <location>
        <begin position="1"/>
        <end position="19"/>
    </location>
</feature>
<evidence type="ECO:0000256" key="1">
    <source>
        <dbReference type="SAM" id="SignalP"/>
    </source>
</evidence>
<name>A0A9J7E5A5_SPOLT</name>
<dbReference type="AlphaFoldDB" id="A0A9J7E5A5"/>
<gene>
    <name evidence="3" type="primary">LOC111353567</name>
</gene>
<accession>A0A9J7E5A5</accession>
<protein>
    <submittedName>
        <fullName evidence="3">Uncharacterized protein LOC111353567</fullName>
    </submittedName>
</protein>
<feature type="chain" id="PRO_5039939630" evidence="1">
    <location>
        <begin position="20"/>
        <end position="116"/>
    </location>
</feature>